<evidence type="ECO:0000256" key="12">
    <source>
        <dbReference type="SAM" id="MobiDB-lite"/>
    </source>
</evidence>
<dbReference type="GO" id="GO:0008033">
    <property type="term" value="P:tRNA processing"/>
    <property type="evidence" value="ECO:0007669"/>
    <property type="project" value="UniProtKB-KW"/>
</dbReference>
<dbReference type="GO" id="GO:0016432">
    <property type="term" value="F:tRNA-uridine aminocarboxypropyltransferase activity"/>
    <property type="evidence" value="ECO:0007669"/>
    <property type="project" value="UniProtKB-EC"/>
</dbReference>
<evidence type="ECO:0000256" key="3">
    <source>
        <dbReference type="ARBA" id="ARBA00022679"/>
    </source>
</evidence>
<dbReference type="AlphaFoldDB" id="A0AAD2D106"/>
<evidence type="ECO:0000256" key="4">
    <source>
        <dbReference type="ARBA" id="ARBA00022691"/>
    </source>
</evidence>
<feature type="compositionally biased region" description="Basic and acidic residues" evidence="12">
    <location>
        <begin position="1"/>
        <end position="29"/>
    </location>
</feature>
<evidence type="ECO:0000256" key="9">
    <source>
        <dbReference type="ARBA" id="ARBA00039242"/>
    </source>
</evidence>
<feature type="region of interest" description="Disordered" evidence="12">
    <location>
        <begin position="1"/>
        <end position="48"/>
    </location>
</feature>
<evidence type="ECO:0000256" key="8">
    <source>
        <dbReference type="ARBA" id="ARBA00038290"/>
    </source>
</evidence>
<comment type="catalytic activity">
    <reaction evidence="11">
        <text>a uridine in tRNA + S-adenosyl-L-methionine = a 3-[(3S)-3-amino-3-carboxypropyl]uridine in tRNA + S-methyl-5'-thioadenosine + H(+)</text>
        <dbReference type="Rhea" id="RHEA:62432"/>
        <dbReference type="Rhea" id="RHEA-COMP:13339"/>
        <dbReference type="Rhea" id="RHEA-COMP:16092"/>
        <dbReference type="ChEBI" id="CHEBI:15378"/>
        <dbReference type="ChEBI" id="CHEBI:17509"/>
        <dbReference type="ChEBI" id="CHEBI:59789"/>
        <dbReference type="ChEBI" id="CHEBI:65315"/>
        <dbReference type="ChEBI" id="CHEBI:82930"/>
        <dbReference type="EC" id="2.5.1.25"/>
    </reaction>
</comment>
<evidence type="ECO:0000259" key="13">
    <source>
        <dbReference type="SMART" id="SM01144"/>
    </source>
</evidence>
<proteinExistence type="inferred from homology"/>
<comment type="function">
    <text evidence="7">Catalyzes the formation of 3-(3-amino-3-carboxypropyl)uridine (acp3U) at position 20 in the D-loop of several cytoplasmic tRNAs (acp3U(20)).</text>
</comment>
<accession>A0AAD2D106</accession>
<dbReference type="InterPro" id="IPR051521">
    <property type="entry name" value="tRNA_Mod/Golgi_Maint"/>
</dbReference>
<organism evidence="14 15">
    <name type="scientific">Euplotes crassus</name>
    <dbReference type="NCBI Taxonomy" id="5936"/>
    <lineage>
        <taxon>Eukaryota</taxon>
        <taxon>Sar</taxon>
        <taxon>Alveolata</taxon>
        <taxon>Ciliophora</taxon>
        <taxon>Intramacronucleata</taxon>
        <taxon>Spirotrichea</taxon>
        <taxon>Hypotrichia</taxon>
        <taxon>Euplotida</taxon>
        <taxon>Euplotidae</taxon>
        <taxon>Moneuplotes</taxon>
    </lineage>
</organism>
<evidence type="ECO:0000256" key="1">
    <source>
        <dbReference type="ARBA" id="ARBA00004123"/>
    </source>
</evidence>
<evidence type="ECO:0000256" key="2">
    <source>
        <dbReference type="ARBA" id="ARBA00012386"/>
    </source>
</evidence>
<dbReference type="EC" id="2.5.1.25" evidence="2"/>
<gene>
    <name evidence="14" type="ORF">ECRASSUSDP1_LOCUS17709</name>
</gene>
<keyword evidence="3" id="KW-0808">Transferase</keyword>
<comment type="similarity">
    <text evidence="8">Belongs to the TDD superfamily. DTWD1 family.</text>
</comment>
<feature type="domain" description="DTW" evidence="13">
    <location>
        <begin position="96"/>
        <end position="279"/>
    </location>
</feature>
<keyword evidence="5" id="KW-0819">tRNA processing</keyword>
<dbReference type="GO" id="GO:0005634">
    <property type="term" value="C:nucleus"/>
    <property type="evidence" value="ECO:0007669"/>
    <property type="project" value="UniProtKB-SubCell"/>
</dbReference>
<comment type="caution">
    <text evidence="14">The sequence shown here is derived from an EMBL/GenBank/DDBJ whole genome shotgun (WGS) entry which is preliminary data.</text>
</comment>
<evidence type="ECO:0000256" key="11">
    <source>
        <dbReference type="ARBA" id="ARBA00048718"/>
    </source>
</evidence>
<dbReference type="EMBL" id="CAMPGE010017896">
    <property type="protein sequence ID" value="CAI2376340.1"/>
    <property type="molecule type" value="Genomic_DNA"/>
</dbReference>
<dbReference type="InterPro" id="IPR005636">
    <property type="entry name" value="DTW"/>
</dbReference>
<evidence type="ECO:0000256" key="7">
    <source>
        <dbReference type="ARBA" id="ARBA00037050"/>
    </source>
</evidence>
<sequence>MEKISEKEKKRDLKEEDKKEEVSKQEEVRTKRRRSKSKKRREKKHVRTEKCTIPPTLEEIDERIKGSYLETMNFASFKPLTEIEGRIQCPKCKSNRKFYCYACYVPLARDVPQLKLPVNFTVLKHPGEKMGKSSIIASKIIAPDNVTIHNSLEISEFDYDSTILLFPKEDSVPITSMPKETLESVKNVVLIDSTWLQVNKFLQNENVSKLKTVVINTEKTIFWRYQRGVTDKNLSTIEAMYFFMRDYDKVMSEKDYDGKYDNLLYFYAYTYALIQNEYKKGLKKDKEFKTIKGYVKEKSEEDNKEGSG</sequence>
<reference evidence="14" key="1">
    <citation type="submission" date="2023-07" db="EMBL/GenBank/DDBJ databases">
        <authorList>
            <consortium name="AG Swart"/>
            <person name="Singh M."/>
            <person name="Singh A."/>
            <person name="Seah K."/>
            <person name="Emmerich C."/>
        </authorList>
    </citation>
    <scope>NUCLEOTIDE SEQUENCE</scope>
    <source>
        <strain evidence="14">DP1</strain>
    </source>
</reference>
<keyword evidence="6" id="KW-0539">Nucleus</keyword>
<dbReference type="SMART" id="SM01144">
    <property type="entry name" value="DTW"/>
    <property type="match status" value="1"/>
</dbReference>
<dbReference type="Proteomes" id="UP001295684">
    <property type="component" value="Unassembled WGS sequence"/>
</dbReference>
<protein>
    <recommendedName>
        <fullName evidence="9">tRNA-uridine aminocarboxypropyltransferase 1</fullName>
        <ecNumber evidence="2">2.5.1.25</ecNumber>
    </recommendedName>
    <alternativeName>
        <fullName evidence="10">DTW domain-containing protein 1</fullName>
    </alternativeName>
</protein>
<keyword evidence="15" id="KW-1185">Reference proteome</keyword>
<name>A0AAD2D106_EUPCR</name>
<dbReference type="PANTHER" id="PTHR15627">
    <property type="entry name" value="NATURAL KILLER CELL-SPECIFIC ANTIGEN KLIP1"/>
    <property type="match status" value="1"/>
</dbReference>
<evidence type="ECO:0000256" key="10">
    <source>
        <dbReference type="ARBA" id="ARBA00042508"/>
    </source>
</evidence>
<evidence type="ECO:0000313" key="15">
    <source>
        <dbReference type="Proteomes" id="UP001295684"/>
    </source>
</evidence>
<evidence type="ECO:0000313" key="14">
    <source>
        <dbReference type="EMBL" id="CAI2376340.1"/>
    </source>
</evidence>
<evidence type="ECO:0000256" key="5">
    <source>
        <dbReference type="ARBA" id="ARBA00022694"/>
    </source>
</evidence>
<keyword evidence="4" id="KW-0949">S-adenosyl-L-methionine</keyword>
<dbReference type="PANTHER" id="PTHR15627:SF8">
    <property type="entry name" value="TRNA-URIDINE AMINOCARBOXYPROPYLTRANSFERASE 1"/>
    <property type="match status" value="1"/>
</dbReference>
<comment type="subcellular location">
    <subcellularLocation>
        <location evidence="1">Nucleus</location>
    </subcellularLocation>
</comment>
<evidence type="ECO:0000256" key="6">
    <source>
        <dbReference type="ARBA" id="ARBA00023242"/>
    </source>
</evidence>
<feature type="compositionally biased region" description="Basic residues" evidence="12">
    <location>
        <begin position="30"/>
        <end position="47"/>
    </location>
</feature>
<dbReference type="Pfam" id="PF03942">
    <property type="entry name" value="DTW"/>
    <property type="match status" value="1"/>
</dbReference>